<reference evidence="2" key="3">
    <citation type="submission" date="2025-08" db="UniProtKB">
        <authorList>
            <consortium name="RefSeq"/>
        </authorList>
    </citation>
    <scope>IDENTIFICATION</scope>
    <source>
        <strain evidence="2">CBS 342.82</strain>
    </source>
</reference>
<reference evidence="2" key="2">
    <citation type="submission" date="2020-04" db="EMBL/GenBank/DDBJ databases">
        <authorList>
            <consortium name="NCBI Genome Project"/>
        </authorList>
    </citation>
    <scope>NUCLEOTIDE SEQUENCE</scope>
    <source>
        <strain evidence="2">CBS 342.82</strain>
    </source>
</reference>
<keyword evidence="1" id="KW-1185">Reference proteome</keyword>
<dbReference type="GO" id="GO:0005737">
    <property type="term" value="C:cytoplasm"/>
    <property type="evidence" value="ECO:0007669"/>
    <property type="project" value="TreeGrafter"/>
</dbReference>
<accession>A0A6J3LY91</accession>
<sequence>MVQQLRFVTLDVFTHDRYAGNPLAVVLLGDSAGENGQDKDMSVVGAATAGEPDTDTLQRVAREFNLSETVFVYPAHVNQEDGVWEWRVRIFLTTVEITFAATTIITPPSHPHPFSRQSKNSRLCKPNPGHPIIGATCYALQHFGPKGVLPQTRGRLLCPAGPIDVELLDSGSGAPTTAVASIPHNIHLHTQHPLTPDAVLTRLQPAGLKPEDIVSADDDGGLAVVSPVRGMSFALIRLSSLEALARVRVGGGAAAPRDAVRLDAEWDVGFVGSYFYHVVGPREGGRDAAGPAPKGYEIRARMMEGSMEDPATGSAACALAGYLALREKRALFLRITQGVEMGRRSEIGVAVRVREDGGAVERVELSGGAVSVMEGMVSI</sequence>
<protein>
    <submittedName>
        <fullName evidence="2">Diaminopimelate epimerase-like protein</fullName>
    </submittedName>
</protein>
<dbReference type="PANTHER" id="PTHR13774:SF32">
    <property type="entry name" value="ANTISENSE-ENHANCING SEQUENCE 1"/>
    <property type="match status" value="1"/>
</dbReference>
<proteinExistence type="predicted"/>
<dbReference type="RefSeq" id="XP_033457767.1">
    <property type="nucleotide sequence ID" value="XM_033603340.1"/>
</dbReference>
<dbReference type="Gene3D" id="3.10.310.10">
    <property type="entry name" value="Diaminopimelate Epimerase, Chain A, domain 1"/>
    <property type="match status" value="2"/>
</dbReference>
<name>A0A6J3LY91_9PEZI</name>
<dbReference type="GeneID" id="54361140"/>
<dbReference type="Pfam" id="PF02567">
    <property type="entry name" value="PhzC-PhzF"/>
    <property type="match status" value="2"/>
</dbReference>
<dbReference type="AlphaFoldDB" id="A0A6J3LY91"/>
<dbReference type="Proteomes" id="UP000504637">
    <property type="component" value="Unplaced"/>
</dbReference>
<dbReference type="OrthoDB" id="412383at2759"/>
<evidence type="ECO:0000313" key="2">
    <source>
        <dbReference type="RefSeq" id="XP_033457767.1"/>
    </source>
</evidence>
<dbReference type="SUPFAM" id="SSF54506">
    <property type="entry name" value="Diaminopimelate epimerase-like"/>
    <property type="match status" value="2"/>
</dbReference>
<dbReference type="GO" id="GO:0016853">
    <property type="term" value="F:isomerase activity"/>
    <property type="evidence" value="ECO:0007669"/>
    <property type="project" value="TreeGrafter"/>
</dbReference>
<evidence type="ECO:0000313" key="1">
    <source>
        <dbReference type="Proteomes" id="UP000504637"/>
    </source>
</evidence>
<dbReference type="InterPro" id="IPR003719">
    <property type="entry name" value="Phenazine_PhzF-like"/>
</dbReference>
<dbReference type="PANTHER" id="PTHR13774">
    <property type="entry name" value="PHENAZINE BIOSYNTHESIS PROTEIN"/>
    <property type="match status" value="1"/>
</dbReference>
<gene>
    <name evidence="2" type="ORF">K489DRAFT_372480</name>
</gene>
<organism evidence="2">
    <name type="scientific">Dissoconium aciculare CBS 342.82</name>
    <dbReference type="NCBI Taxonomy" id="1314786"/>
    <lineage>
        <taxon>Eukaryota</taxon>
        <taxon>Fungi</taxon>
        <taxon>Dikarya</taxon>
        <taxon>Ascomycota</taxon>
        <taxon>Pezizomycotina</taxon>
        <taxon>Dothideomycetes</taxon>
        <taxon>Dothideomycetidae</taxon>
        <taxon>Mycosphaerellales</taxon>
        <taxon>Dissoconiaceae</taxon>
        <taxon>Dissoconium</taxon>
    </lineage>
</organism>
<reference evidence="2" key="1">
    <citation type="submission" date="2020-01" db="EMBL/GenBank/DDBJ databases">
        <authorList>
            <consortium name="DOE Joint Genome Institute"/>
            <person name="Haridas S."/>
            <person name="Albert R."/>
            <person name="Binder M."/>
            <person name="Bloem J."/>
            <person name="Labutti K."/>
            <person name="Salamov A."/>
            <person name="Andreopoulos B."/>
            <person name="Baker S.E."/>
            <person name="Barry K."/>
            <person name="Bills G."/>
            <person name="Bluhm B.H."/>
            <person name="Cannon C."/>
            <person name="Castanera R."/>
            <person name="Culley D.E."/>
            <person name="Daum C."/>
            <person name="Ezra D."/>
            <person name="Gonzalez J.B."/>
            <person name="Henrissat B."/>
            <person name="Kuo A."/>
            <person name="Liang C."/>
            <person name="Lipzen A."/>
            <person name="Lutzoni F."/>
            <person name="Magnuson J."/>
            <person name="Mondo S."/>
            <person name="Nolan M."/>
            <person name="Ohm R."/>
            <person name="Pangilinan J."/>
            <person name="Park H.-J."/>
            <person name="Ramirez L."/>
            <person name="Alfaro M."/>
            <person name="Sun H."/>
            <person name="Tritt A."/>
            <person name="Yoshinaga Y."/>
            <person name="Zwiers L.-H."/>
            <person name="Turgeon B.G."/>
            <person name="Goodwin S.B."/>
            <person name="Spatafora J.W."/>
            <person name="Crous P.W."/>
            <person name="Grigoriev I.V."/>
        </authorList>
    </citation>
    <scope>NUCLEOTIDE SEQUENCE</scope>
    <source>
        <strain evidence="2">CBS 342.82</strain>
    </source>
</reference>